<evidence type="ECO:0000313" key="3">
    <source>
        <dbReference type="EMBL" id="KAJ8305439.1"/>
    </source>
</evidence>
<organism evidence="3 4">
    <name type="scientific">Tegillarca granosa</name>
    <name type="common">Malaysian cockle</name>
    <name type="synonym">Anadara granosa</name>
    <dbReference type="NCBI Taxonomy" id="220873"/>
    <lineage>
        <taxon>Eukaryota</taxon>
        <taxon>Metazoa</taxon>
        <taxon>Spiralia</taxon>
        <taxon>Lophotrochozoa</taxon>
        <taxon>Mollusca</taxon>
        <taxon>Bivalvia</taxon>
        <taxon>Autobranchia</taxon>
        <taxon>Pteriomorphia</taxon>
        <taxon>Arcoida</taxon>
        <taxon>Arcoidea</taxon>
        <taxon>Arcidae</taxon>
        <taxon>Tegillarca</taxon>
    </lineage>
</organism>
<name>A0ABQ9EJJ6_TEGGR</name>
<dbReference type="InterPro" id="IPR055313">
    <property type="entry name" value="Temptin-like"/>
</dbReference>
<dbReference type="Pfam" id="PF24784">
    <property type="entry name" value="Temptin_C"/>
    <property type="match status" value="1"/>
</dbReference>
<dbReference type="InterPro" id="IPR057626">
    <property type="entry name" value="S-S_Temptin"/>
</dbReference>
<feature type="chain" id="PRO_5046694591" description="Temptin Cys/Cys disulfide domain-containing protein" evidence="1">
    <location>
        <begin position="18"/>
        <end position="110"/>
    </location>
</feature>
<keyword evidence="1" id="KW-0732">Signal</keyword>
<reference evidence="3 4" key="1">
    <citation type="submission" date="2022-12" db="EMBL/GenBank/DDBJ databases">
        <title>Chromosome-level genome of Tegillarca granosa.</title>
        <authorList>
            <person name="Kim J."/>
        </authorList>
    </citation>
    <scope>NUCLEOTIDE SEQUENCE [LARGE SCALE GENOMIC DNA]</scope>
    <source>
        <strain evidence="3">Teg-2019</strain>
        <tissue evidence="3">Adductor muscle</tissue>
    </source>
</reference>
<protein>
    <recommendedName>
        <fullName evidence="2">Temptin Cys/Cys disulfide domain-containing protein</fullName>
    </recommendedName>
</protein>
<evidence type="ECO:0000256" key="1">
    <source>
        <dbReference type="SAM" id="SignalP"/>
    </source>
</evidence>
<sequence length="110" mass="12586">MLKKIGILILFVEVIHCHENYLSLIPNGDKVKDPCTGLYWRPVGHFNPNHHTKDKNQFGLHFKNNGFKWDRVLCEMDSDRDGKTNGEELGDPFCQWTVLGETTGQPIGHP</sequence>
<comment type="caution">
    <text evidence="3">The sequence shown here is derived from an EMBL/GenBank/DDBJ whole genome shotgun (WGS) entry which is preliminary data.</text>
</comment>
<dbReference type="PANTHER" id="PTHR34737">
    <property type="entry name" value="EF-HAND DOMAIN-CONTAINING PROTEIN"/>
    <property type="match status" value="1"/>
</dbReference>
<dbReference type="PANTHER" id="PTHR34737:SF2">
    <property type="entry name" value="EF-HAND DOMAIN-CONTAINING PROTEIN"/>
    <property type="match status" value="1"/>
</dbReference>
<proteinExistence type="predicted"/>
<dbReference type="EMBL" id="JARBDR010000813">
    <property type="protein sequence ID" value="KAJ8305439.1"/>
    <property type="molecule type" value="Genomic_DNA"/>
</dbReference>
<evidence type="ECO:0000313" key="4">
    <source>
        <dbReference type="Proteomes" id="UP001217089"/>
    </source>
</evidence>
<evidence type="ECO:0000259" key="2">
    <source>
        <dbReference type="Pfam" id="PF24784"/>
    </source>
</evidence>
<feature type="signal peptide" evidence="1">
    <location>
        <begin position="1"/>
        <end position="17"/>
    </location>
</feature>
<feature type="non-terminal residue" evidence="3">
    <location>
        <position position="110"/>
    </location>
</feature>
<gene>
    <name evidence="3" type="ORF">KUTeg_015984</name>
</gene>
<dbReference type="Proteomes" id="UP001217089">
    <property type="component" value="Unassembled WGS sequence"/>
</dbReference>
<keyword evidence="4" id="KW-1185">Reference proteome</keyword>
<accession>A0ABQ9EJJ6</accession>
<feature type="domain" description="Temptin Cys/Cys disulfide" evidence="2">
    <location>
        <begin position="16"/>
        <end position="110"/>
    </location>
</feature>